<dbReference type="Proteomes" id="UP001523216">
    <property type="component" value="Unassembled WGS sequence"/>
</dbReference>
<reference evidence="1 2" key="1">
    <citation type="submission" date="2022-06" db="EMBL/GenBank/DDBJ databases">
        <title>Actinoplanes abujensis sp. nov., isolated from Nigerian arid soil.</title>
        <authorList>
            <person name="Ding P."/>
        </authorList>
    </citation>
    <scope>NUCLEOTIDE SEQUENCE [LARGE SCALE GENOMIC DNA]</scope>
    <source>
        <strain evidence="2">TRM88002</strain>
    </source>
</reference>
<sequence>MVIERRFNGPPATGNGGWSAGAFAVAAGAGLGGPAFEVTLRVPPPLETELTFADGSVHDGETLVATVTEAAGPISYAASVALPEAERAAAGFAGFTHHPFPTCYVCGPERPDGLRIFPGSLPDGRTAAPWTVPDEVNLPVVWAALDCPGGWTAMQNGRTYVLGRIAVIAEALPEPGSTCAVVGEATEFSGRKAMVLSAIFGPDGSRIAAARATWIATI</sequence>
<dbReference type="RefSeq" id="WP_251796789.1">
    <property type="nucleotide sequence ID" value="NZ_JAMQOL010000006.1"/>
</dbReference>
<proteinExistence type="predicted"/>
<dbReference type="SUPFAM" id="SSF54637">
    <property type="entry name" value="Thioesterase/thiol ester dehydrase-isomerase"/>
    <property type="match status" value="1"/>
</dbReference>
<name>A0ABT0XT14_9ACTN</name>
<dbReference type="EMBL" id="JAMQOL010000006">
    <property type="protein sequence ID" value="MCM4076919.1"/>
    <property type="molecule type" value="Genomic_DNA"/>
</dbReference>
<keyword evidence="2" id="KW-1185">Reference proteome</keyword>
<comment type="caution">
    <text evidence="1">The sequence shown here is derived from an EMBL/GenBank/DDBJ whole genome shotgun (WGS) entry which is preliminary data.</text>
</comment>
<dbReference type="InterPro" id="IPR029069">
    <property type="entry name" value="HotDog_dom_sf"/>
</dbReference>
<accession>A0ABT0XT14</accession>
<gene>
    <name evidence="1" type="ORF">LXN57_04980</name>
</gene>
<organism evidence="1 2">
    <name type="scientific">Paractinoplanes hotanensis</name>
    <dbReference type="NCBI Taxonomy" id="2906497"/>
    <lineage>
        <taxon>Bacteria</taxon>
        <taxon>Bacillati</taxon>
        <taxon>Actinomycetota</taxon>
        <taxon>Actinomycetes</taxon>
        <taxon>Micromonosporales</taxon>
        <taxon>Micromonosporaceae</taxon>
        <taxon>Paractinoplanes</taxon>
    </lineage>
</organism>
<dbReference type="Gene3D" id="3.10.129.10">
    <property type="entry name" value="Hotdog Thioesterase"/>
    <property type="match status" value="1"/>
</dbReference>
<evidence type="ECO:0000313" key="1">
    <source>
        <dbReference type="EMBL" id="MCM4076919.1"/>
    </source>
</evidence>
<protein>
    <submittedName>
        <fullName evidence="1">Uncharacterized protein</fullName>
    </submittedName>
</protein>
<evidence type="ECO:0000313" key="2">
    <source>
        <dbReference type="Proteomes" id="UP001523216"/>
    </source>
</evidence>